<dbReference type="InterPro" id="IPR008195">
    <property type="entry name" value="Ribosomal_eL34"/>
</dbReference>
<dbReference type="GO" id="GO:0006412">
    <property type="term" value="P:translation"/>
    <property type="evidence" value="ECO:0007669"/>
    <property type="project" value="InterPro"/>
</dbReference>
<evidence type="ECO:0000256" key="5">
    <source>
        <dbReference type="ARBA" id="ARBA00035333"/>
    </source>
</evidence>
<name>A0A0K1R040_PECGU</name>
<evidence type="ECO:0000256" key="4">
    <source>
        <dbReference type="ARBA" id="ARBA00035227"/>
    </source>
</evidence>
<protein>
    <recommendedName>
        <fullName evidence="4">Large ribosomal subunit protein eL34</fullName>
    </recommendedName>
    <alternativeName>
        <fullName evidence="5">60S ribosomal protein L34</fullName>
    </alternativeName>
</protein>
<proteinExistence type="evidence at transcript level"/>
<dbReference type="Pfam" id="PF01199">
    <property type="entry name" value="Ribosomal_L34e"/>
    <property type="match status" value="1"/>
</dbReference>
<dbReference type="EMBL" id="KT372118">
    <property type="protein sequence ID" value="AKV16233.1"/>
    <property type="molecule type" value="mRNA"/>
</dbReference>
<dbReference type="Gene3D" id="6.20.370.70">
    <property type="match status" value="1"/>
</dbReference>
<dbReference type="PRINTS" id="PR01250">
    <property type="entry name" value="RIBOSOMALL34"/>
</dbReference>
<dbReference type="Gene3D" id="6.20.340.10">
    <property type="match status" value="1"/>
</dbReference>
<dbReference type="GO" id="GO:0005840">
    <property type="term" value="C:ribosome"/>
    <property type="evidence" value="ECO:0007669"/>
    <property type="project" value="UniProtKB-KW"/>
</dbReference>
<evidence type="ECO:0000313" key="6">
    <source>
        <dbReference type="EMBL" id="AKV16233.1"/>
    </source>
</evidence>
<comment type="similarity">
    <text evidence="1">Belongs to the eukaryotic ribosomal protein eL34 family.</text>
</comment>
<dbReference type="AlphaFoldDB" id="A0A0K1R040"/>
<evidence type="ECO:0000256" key="2">
    <source>
        <dbReference type="ARBA" id="ARBA00022980"/>
    </source>
</evidence>
<accession>A0A0K1R040</accession>
<dbReference type="GO" id="GO:0003735">
    <property type="term" value="F:structural constituent of ribosome"/>
    <property type="evidence" value="ECO:0007669"/>
    <property type="project" value="InterPro"/>
</dbReference>
<sequence>MVQRVTYRRRLSYNTKSNKTQIFRAPGGQLRLKYVGKRGKHAKCGVSGVLIKATTATRPANRQRQHSAKRKISRAYGGVYSARSVKQRIIRAFLNEEENIVVRVLKAQAKTQGKAAKK</sequence>
<dbReference type="InterPro" id="IPR038562">
    <property type="entry name" value="Ribosomal_eL34_C_sf"/>
</dbReference>
<keyword evidence="2 6" id="KW-0689">Ribosomal protein</keyword>
<dbReference type="GO" id="GO:1990904">
    <property type="term" value="C:ribonucleoprotein complex"/>
    <property type="evidence" value="ECO:0007669"/>
    <property type="project" value="UniProtKB-KW"/>
</dbReference>
<dbReference type="PANTHER" id="PTHR46595">
    <property type="entry name" value="60S RIBOSOMAL PROTEIN L34"/>
    <property type="match status" value="1"/>
</dbReference>
<evidence type="ECO:0000256" key="1">
    <source>
        <dbReference type="ARBA" id="ARBA00009875"/>
    </source>
</evidence>
<evidence type="ECO:0000256" key="3">
    <source>
        <dbReference type="ARBA" id="ARBA00023274"/>
    </source>
</evidence>
<reference evidence="6" key="1">
    <citation type="submission" date="2015-07" db="EMBL/GenBank/DDBJ databases">
        <title>MeaNS - Measles Nucleotide Surveillance Program.</title>
        <authorList>
            <person name="Tran T."/>
            <person name="Druce J."/>
        </authorList>
    </citation>
    <scope>NUCLEOTIDE SEQUENCE</scope>
</reference>
<organism evidence="6">
    <name type="scientific">Pectinaria gouldii</name>
    <name type="common">Trumpet worm</name>
    <name type="synonym">Ice-cream cone worm</name>
    <dbReference type="NCBI Taxonomy" id="260746"/>
    <lineage>
        <taxon>Eukaryota</taxon>
        <taxon>Metazoa</taxon>
        <taxon>Spiralia</taxon>
        <taxon>Lophotrochozoa</taxon>
        <taxon>Annelida</taxon>
        <taxon>Polychaeta</taxon>
        <taxon>Sedentaria</taxon>
        <taxon>Canalipalpata</taxon>
        <taxon>Terebellida</taxon>
        <taxon>Terebelliformia</taxon>
        <taxon>Pectinariidae</taxon>
        <taxon>Pectinaria</taxon>
    </lineage>
</organism>
<keyword evidence="3" id="KW-0687">Ribonucleoprotein</keyword>